<dbReference type="AlphaFoldDB" id="A0A2S3YGA7"/>
<evidence type="ECO:0000256" key="3">
    <source>
        <dbReference type="ARBA" id="ARBA00022660"/>
    </source>
</evidence>
<comment type="caution">
    <text evidence="8">The sequence shown here is derived from an EMBL/GenBank/DDBJ whole genome shotgun (WGS) entry which is preliminary data.</text>
</comment>
<dbReference type="Gene3D" id="3.30.160.190">
    <property type="entry name" value="atu1810 like domain"/>
    <property type="match status" value="1"/>
</dbReference>
<dbReference type="GO" id="GO:0022900">
    <property type="term" value="P:electron transport chain"/>
    <property type="evidence" value="ECO:0007669"/>
    <property type="project" value="InterPro"/>
</dbReference>
<accession>A0A2S3YGA7</accession>
<evidence type="ECO:0000256" key="4">
    <source>
        <dbReference type="ARBA" id="ARBA00022946"/>
    </source>
</evidence>
<keyword evidence="5" id="KW-0249">Electron transport</keyword>
<dbReference type="Pfam" id="PF04800">
    <property type="entry name" value="NDUS4"/>
    <property type="match status" value="1"/>
</dbReference>
<dbReference type="Proteomes" id="UP000237511">
    <property type="component" value="Unassembled WGS sequence"/>
</dbReference>
<reference evidence="8 9" key="1">
    <citation type="journal article" date="2014" name="Syst. Appl. Microbiol.">
        <title>Microsymbionts of Phaseolus vulgaris in acid and alkaline soils of Mexico.</title>
        <authorList>
            <person name="Verastegui-Valdes M.M."/>
            <person name="Zhang Y.J."/>
            <person name="Rivera-Orduna F.N."/>
            <person name="Cheng H.P."/>
            <person name="Sui X.H."/>
            <person name="Wang E.T."/>
        </authorList>
    </citation>
    <scope>NUCLEOTIDE SEQUENCE [LARGE SCALE GENOMIC DNA]</scope>
    <source>
        <strain evidence="8 9">FG01</strain>
    </source>
</reference>
<dbReference type="EMBL" id="LODU01000074">
    <property type="protein sequence ID" value="POH25271.1"/>
    <property type="molecule type" value="Genomic_DNA"/>
</dbReference>
<keyword evidence="2" id="KW-0813">Transport</keyword>
<evidence type="ECO:0000256" key="2">
    <source>
        <dbReference type="ARBA" id="ARBA00022448"/>
    </source>
</evidence>
<feature type="region of interest" description="Disordered" evidence="7">
    <location>
        <begin position="1"/>
        <end position="20"/>
    </location>
</feature>
<sequence length="96" mass="11006">MGDSQHPAAEDRLKPNSDPVARIFRPSRSVMTSARLSRRPWLLVFERKDPPVIDYLIGYTGGVTRCLRSNFPSREAAIAYAERQKLNYIVVDDRSR</sequence>
<comment type="subcellular location">
    <subcellularLocation>
        <location evidence="1">Membrane</location>
    </subcellularLocation>
</comment>
<gene>
    <name evidence="8" type="ORF">ATY31_28320</name>
</gene>
<name>A0A2S3YGA7_9HYPH</name>
<evidence type="ECO:0000256" key="7">
    <source>
        <dbReference type="SAM" id="MobiDB-lite"/>
    </source>
</evidence>
<evidence type="ECO:0000313" key="8">
    <source>
        <dbReference type="EMBL" id="POH25271.1"/>
    </source>
</evidence>
<evidence type="ECO:0000256" key="5">
    <source>
        <dbReference type="ARBA" id="ARBA00022982"/>
    </source>
</evidence>
<protein>
    <submittedName>
        <fullName evidence="8">NADH dehydrogenase</fullName>
    </submittedName>
</protein>
<organism evidence="8 9">
    <name type="scientific">Sinorhizobium americanum</name>
    <dbReference type="NCBI Taxonomy" id="194963"/>
    <lineage>
        <taxon>Bacteria</taxon>
        <taxon>Pseudomonadati</taxon>
        <taxon>Pseudomonadota</taxon>
        <taxon>Alphaproteobacteria</taxon>
        <taxon>Hyphomicrobiales</taxon>
        <taxon>Rhizobiaceae</taxon>
        <taxon>Sinorhizobium/Ensifer group</taxon>
        <taxon>Sinorhizobium</taxon>
    </lineage>
</organism>
<proteinExistence type="predicted"/>
<evidence type="ECO:0000256" key="1">
    <source>
        <dbReference type="ARBA" id="ARBA00004370"/>
    </source>
</evidence>
<evidence type="ECO:0000256" key="6">
    <source>
        <dbReference type="ARBA" id="ARBA00023136"/>
    </source>
</evidence>
<evidence type="ECO:0000313" key="9">
    <source>
        <dbReference type="Proteomes" id="UP000237511"/>
    </source>
</evidence>
<dbReference type="GO" id="GO:0016020">
    <property type="term" value="C:membrane"/>
    <property type="evidence" value="ECO:0007669"/>
    <property type="project" value="UniProtKB-SubCell"/>
</dbReference>
<dbReference type="InterPro" id="IPR038532">
    <property type="entry name" value="NDUFS4-like_sf"/>
</dbReference>
<dbReference type="InterPro" id="IPR006885">
    <property type="entry name" value="NADH_UbQ_FeS_4_mit-like"/>
</dbReference>
<keyword evidence="6" id="KW-0472">Membrane</keyword>
<keyword evidence="4" id="KW-0809">Transit peptide</keyword>
<keyword evidence="3" id="KW-0679">Respiratory chain</keyword>